<dbReference type="EMBL" id="LJKE01000041">
    <property type="protein sequence ID" value="KZD66934.1"/>
    <property type="molecule type" value="Genomic_DNA"/>
</dbReference>
<dbReference type="RefSeq" id="WP_061677385.1">
    <property type="nucleotide sequence ID" value="NZ_LJKE01000041.1"/>
</dbReference>
<keyword evidence="1" id="KW-0812">Transmembrane</keyword>
<dbReference type="GeneID" id="92799489"/>
<accession>A0A164PGD6</accession>
<keyword evidence="1" id="KW-1133">Transmembrane helix</keyword>
<dbReference type="Pfam" id="PF15980">
    <property type="entry name" value="ComGF"/>
    <property type="match status" value="1"/>
</dbReference>
<gene>
    <name evidence="2" type="ORF">B4088_2145</name>
</gene>
<protein>
    <submittedName>
        <fullName evidence="2">Late competence protein ComGF access of DNA to ComEA</fullName>
    </submittedName>
</protein>
<evidence type="ECO:0000313" key="3">
    <source>
        <dbReference type="Proteomes" id="UP000076482"/>
    </source>
</evidence>
<dbReference type="PATRIC" id="fig|1396.535.peg.3139"/>
<evidence type="ECO:0000313" key="2">
    <source>
        <dbReference type="EMBL" id="KZD66934.1"/>
    </source>
</evidence>
<dbReference type="NCBIfam" id="NF041002">
    <property type="entry name" value="pilin_ComGF"/>
    <property type="match status" value="1"/>
</dbReference>
<keyword evidence="1" id="KW-0472">Membrane</keyword>
<organism evidence="2 3">
    <name type="scientific">Bacillus cereus</name>
    <dbReference type="NCBI Taxonomy" id="1396"/>
    <lineage>
        <taxon>Bacteria</taxon>
        <taxon>Bacillati</taxon>
        <taxon>Bacillota</taxon>
        <taxon>Bacilli</taxon>
        <taxon>Bacillales</taxon>
        <taxon>Bacillaceae</taxon>
        <taxon>Bacillus</taxon>
        <taxon>Bacillus cereus group</taxon>
    </lineage>
</organism>
<dbReference type="InterPro" id="IPR016977">
    <property type="entry name" value="ComGF"/>
</dbReference>
<feature type="transmembrane region" description="Helical" evidence="1">
    <location>
        <begin position="12"/>
        <end position="33"/>
    </location>
</feature>
<comment type="caution">
    <text evidence="2">The sequence shown here is derived from an EMBL/GenBank/DDBJ whole genome shotgun (WGS) entry which is preliminary data.</text>
</comment>
<dbReference type="Proteomes" id="UP000076482">
    <property type="component" value="Unassembled WGS sequence"/>
</dbReference>
<evidence type="ECO:0000256" key="1">
    <source>
        <dbReference type="SAM" id="Phobius"/>
    </source>
</evidence>
<dbReference type="AlphaFoldDB" id="A0A164PGD6"/>
<reference evidence="2 3" key="1">
    <citation type="submission" date="2015-09" db="EMBL/GenBank/DDBJ databases">
        <title>Bacillus cereus food isolates.</title>
        <authorList>
            <person name="Boekhorst J."/>
        </authorList>
    </citation>
    <scope>NUCLEOTIDE SEQUENCE [LARGE SCALE GENOMIC DNA]</scope>
    <source>
        <strain evidence="2 3">B4088</strain>
    </source>
</reference>
<proteinExistence type="predicted"/>
<name>A0A164PGD6_BACCE</name>
<sequence>MLLCRRTNKLEVGFTLIEMIVCFFLLSLFFLLLPRLNFIGIENNQSKGLNNWEWDVFLGQVQLEFREVSFVEKVVNENKDSLLRFRLRTGDEVTYEKLNNHLIRKVNMRGREIILQNVGMVSYEVTPHLLFINVKDRSGKIYEGVAVRYSEMEINI</sequence>